<dbReference type="RefSeq" id="WP_101712724.1">
    <property type="nucleotide sequence ID" value="NZ_CP026100.1"/>
</dbReference>
<evidence type="ECO:0000313" key="9">
    <source>
        <dbReference type="EMBL" id="PLR17612.1"/>
    </source>
</evidence>
<dbReference type="InterPro" id="IPR006098">
    <property type="entry name" value="MMCoA_mutase_a_cat"/>
</dbReference>
<feature type="domain" description="B12-binding" evidence="7">
    <location>
        <begin position="528"/>
        <end position="657"/>
    </location>
</feature>
<dbReference type="InterPro" id="IPR006159">
    <property type="entry name" value="Acid_CoA_mut_C"/>
</dbReference>
<evidence type="ECO:0000313" key="11">
    <source>
        <dbReference type="Proteomes" id="UP000281192"/>
    </source>
</evidence>
<proteinExistence type="inferred from homology"/>
<reference evidence="9 10" key="1">
    <citation type="submission" date="2017-12" db="EMBL/GenBank/DDBJ databases">
        <title>The genome sequence of Caulobacter flavus CGMCC1 15093.</title>
        <authorList>
            <person name="Gao J."/>
            <person name="Mao X."/>
            <person name="Sun J."/>
        </authorList>
    </citation>
    <scope>NUCLEOTIDE SEQUENCE [LARGE SCALE GENOMIC DNA]</scope>
    <source>
        <strain evidence="9 10">CGMCC1 15093</strain>
    </source>
</reference>
<keyword evidence="3" id="KW-0846">Cobalamin</keyword>
<dbReference type="GO" id="GO:0031419">
    <property type="term" value="F:cobalamin binding"/>
    <property type="evidence" value="ECO:0007669"/>
    <property type="project" value="UniProtKB-KW"/>
</dbReference>
<gene>
    <name evidence="8" type="ORF">C1707_03485</name>
    <name evidence="9" type="ORF">CFHF_09200</name>
</gene>
<keyword evidence="4" id="KW-0479">Metal-binding</keyword>
<dbReference type="PANTHER" id="PTHR48101">
    <property type="entry name" value="METHYLMALONYL-COA MUTASE, MITOCHONDRIAL-RELATED"/>
    <property type="match status" value="1"/>
</dbReference>
<sequence>MSDKAFQHAPDPPWIFRTYAGHSTAQKSNALYRSNLARGQTGLSVAFDLPTQTGYDPDHVLSRGEVGKVGVPISHLGDMRALFSEIPLEKMNTSMTINAPAAWLLAMYVALADEQGADRRLLQGTTQNDLIKEYLSRGTYIFPPGPSLRLIGDMIAWCYREVPKWNPMNVCSYHLQEAGATPEQELAFALATAISVLDTVRAGGQVPDEDFEIVASRISFFVNAGVRFVTELCKMRSFTKLWDEILLERYGVQDKKARRFRYGVQVNSLGLTEPQPENNVYRILIEALAVTLSKDARCRALQLPAWNEALGLPRPWDQQWSLRLQQVLAYETDLLEYEDLFAGSHVVEAKVAELSKGALEQLALIDEMGGAQNAIDYMKAQLVASNARRVRAVETGELTVVGVNRWTDSEPSPLSAGEGAIETVDPKLEAEVVARIQAWRADRDAAAVETALAGLKAAAIDGRNIMEPSIAAARAGVTTGEWAGALREVFGEYRGPTGVAVVVSTGEAEDVEAVKAQVERVSQMLGRTLTYLVGKPGLDGHSNGAEQIATRARACGMEVVYDGIRSTPEEIVRRAKESRAHVVGLSILSGSHLDLVQEVVRLMRAEGLDHVPVVAGGIIPEGDALILKQMGVARVYTPKDFKITQIMSDVVALVEATALTEA</sequence>
<dbReference type="GO" id="GO:0004494">
    <property type="term" value="F:methylmalonyl-CoA mutase activity"/>
    <property type="evidence" value="ECO:0007669"/>
    <property type="project" value="InterPro"/>
</dbReference>
<dbReference type="EMBL" id="PJRQ01000017">
    <property type="protein sequence ID" value="PLR17612.1"/>
    <property type="molecule type" value="Genomic_DNA"/>
</dbReference>
<evidence type="ECO:0000313" key="8">
    <source>
        <dbReference type="EMBL" id="AYV45379.1"/>
    </source>
</evidence>
<dbReference type="CDD" id="cd02071">
    <property type="entry name" value="MM_CoA_mut_B12_BD"/>
    <property type="match status" value="1"/>
</dbReference>
<organism evidence="9 10">
    <name type="scientific">Caulobacter flavus</name>
    <dbReference type="NCBI Taxonomy" id="1679497"/>
    <lineage>
        <taxon>Bacteria</taxon>
        <taxon>Pseudomonadati</taxon>
        <taxon>Pseudomonadota</taxon>
        <taxon>Alphaproteobacteria</taxon>
        <taxon>Caulobacterales</taxon>
        <taxon>Caulobacteraceae</taxon>
        <taxon>Caulobacter</taxon>
    </lineage>
</organism>
<dbReference type="InterPro" id="IPR036724">
    <property type="entry name" value="Cobalamin-bd_sf"/>
</dbReference>
<dbReference type="InterPro" id="IPR006158">
    <property type="entry name" value="Cobalamin-bd"/>
</dbReference>
<dbReference type="InterPro" id="IPR006099">
    <property type="entry name" value="MeMalonylCoA_mutase_a/b_cat"/>
</dbReference>
<dbReference type="Gene3D" id="3.40.50.280">
    <property type="entry name" value="Cobalamin-binding domain"/>
    <property type="match status" value="1"/>
</dbReference>
<keyword evidence="5" id="KW-0413">Isomerase</keyword>
<keyword evidence="11" id="KW-1185">Reference proteome</keyword>
<keyword evidence="6" id="KW-0170">Cobalt</keyword>
<dbReference type="Proteomes" id="UP000234483">
    <property type="component" value="Unassembled WGS sequence"/>
</dbReference>
<comment type="similarity">
    <text evidence="2">Belongs to the methylmalonyl-CoA mutase family.</text>
</comment>
<dbReference type="AlphaFoldDB" id="A0A2N5CUY1"/>
<dbReference type="OrthoDB" id="9762378at2"/>
<dbReference type="GO" id="GO:0046872">
    <property type="term" value="F:metal ion binding"/>
    <property type="evidence" value="ECO:0007669"/>
    <property type="project" value="UniProtKB-KW"/>
</dbReference>
<evidence type="ECO:0000256" key="6">
    <source>
        <dbReference type="ARBA" id="ARBA00023285"/>
    </source>
</evidence>
<dbReference type="EMBL" id="CP026100">
    <property type="protein sequence ID" value="AYV45379.1"/>
    <property type="molecule type" value="Genomic_DNA"/>
</dbReference>
<dbReference type="KEGG" id="cfh:C1707_03485"/>
<evidence type="ECO:0000259" key="7">
    <source>
        <dbReference type="PROSITE" id="PS51332"/>
    </source>
</evidence>
<dbReference type="Proteomes" id="UP000281192">
    <property type="component" value="Chromosome"/>
</dbReference>
<dbReference type="SUPFAM" id="SSF52242">
    <property type="entry name" value="Cobalamin (vitamin B12)-binding domain"/>
    <property type="match status" value="1"/>
</dbReference>
<dbReference type="PANTHER" id="PTHR48101:SF3">
    <property type="entry name" value="COENZYME B12-DEPENDENT MUTASE"/>
    <property type="match status" value="1"/>
</dbReference>
<dbReference type="NCBIfam" id="TIGR00640">
    <property type="entry name" value="acid_CoA_mut_C"/>
    <property type="match status" value="1"/>
</dbReference>
<name>A0A2N5CUY1_9CAUL</name>
<accession>A0A2N5CUY1</accession>
<comment type="cofactor">
    <cofactor evidence="1">
        <name>adenosylcob(III)alamin</name>
        <dbReference type="ChEBI" id="CHEBI:18408"/>
    </cofactor>
</comment>
<evidence type="ECO:0000256" key="1">
    <source>
        <dbReference type="ARBA" id="ARBA00001922"/>
    </source>
</evidence>
<dbReference type="SUPFAM" id="SSF51703">
    <property type="entry name" value="Cobalamin (vitamin B12)-dependent enzymes"/>
    <property type="match status" value="1"/>
</dbReference>
<evidence type="ECO:0000256" key="2">
    <source>
        <dbReference type="ARBA" id="ARBA00008465"/>
    </source>
</evidence>
<dbReference type="PROSITE" id="PS51332">
    <property type="entry name" value="B12_BINDING"/>
    <property type="match status" value="1"/>
</dbReference>
<evidence type="ECO:0000256" key="5">
    <source>
        <dbReference type="ARBA" id="ARBA00023235"/>
    </source>
</evidence>
<evidence type="ECO:0000256" key="3">
    <source>
        <dbReference type="ARBA" id="ARBA00022628"/>
    </source>
</evidence>
<protein>
    <submittedName>
        <fullName evidence="9">Protein meaA</fullName>
    </submittedName>
</protein>
<reference evidence="8 11" key="2">
    <citation type="submission" date="2018-01" db="EMBL/GenBank/DDBJ databases">
        <title>Complete genome sequence of Caulobacter flavus RHGG3.</title>
        <authorList>
            <person name="Yang E."/>
        </authorList>
    </citation>
    <scope>NUCLEOTIDE SEQUENCE [LARGE SCALE GENOMIC DNA]</scope>
    <source>
        <strain evidence="8 11">RHGG3</strain>
    </source>
</reference>
<evidence type="ECO:0000256" key="4">
    <source>
        <dbReference type="ARBA" id="ARBA00022723"/>
    </source>
</evidence>
<dbReference type="InterPro" id="IPR016176">
    <property type="entry name" value="Cbl-dep_enz_cat"/>
</dbReference>
<dbReference type="NCBIfam" id="TIGR00641">
    <property type="entry name" value="acid_CoA_mut_N"/>
    <property type="match status" value="1"/>
</dbReference>
<dbReference type="Gene3D" id="3.20.20.240">
    <property type="entry name" value="Methylmalonyl-CoA mutase"/>
    <property type="match status" value="1"/>
</dbReference>
<evidence type="ECO:0000313" key="10">
    <source>
        <dbReference type="Proteomes" id="UP000234483"/>
    </source>
</evidence>
<dbReference type="Pfam" id="PF01642">
    <property type="entry name" value="MM_CoA_mutase"/>
    <property type="match status" value="1"/>
</dbReference>
<dbReference type="Pfam" id="PF02310">
    <property type="entry name" value="B12-binding"/>
    <property type="match status" value="1"/>
</dbReference>